<gene>
    <name evidence="1" type="ORF">L833_4969</name>
</gene>
<name>A0A829M8Y1_9MYCO</name>
<dbReference type="Proteomes" id="UP000018502">
    <property type="component" value="Unassembled WGS sequence"/>
</dbReference>
<keyword evidence="1" id="KW-0449">Lipoprotein</keyword>
<dbReference type="EMBL" id="AYTF01000002">
    <property type="protein sequence ID" value="ESV62564.1"/>
    <property type="molecule type" value="Genomic_DNA"/>
</dbReference>
<protein>
    <submittedName>
        <fullName evidence="1">Putative lipoprotein</fullName>
    </submittedName>
</protein>
<evidence type="ECO:0000313" key="1">
    <source>
        <dbReference type="EMBL" id="ESV62564.1"/>
    </source>
</evidence>
<evidence type="ECO:0000313" key="2">
    <source>
        <dbReference type="Proteomes" id="UP000018502"/>
    </source>
</evidence>
<reference evidence="1 2" key="1">
    <citation type="journal article" date="2014" name="Emerg. Infect. Dis.">
        <title>High-level Relatedness among Mycobacterium abscessus subsp. massiliense Strains from Widely Separated Outbreaks.</title>
        <authorList>
            <person name="Tettelin H."/>
            <person name="Davidson R.M."/>
            <person name="Agrawal S."/>
            <person name="Aitken M.L."/>
            <person name="Shallom S."/>
            <person name="Hasan N.A."/>
            <person name="Strong M."/>
            <person name="Nogueira de Moura V.C."/>
            <person name="De Groote M.A."/>
            <person name="Duarte R.S."/>
            <person name="Hine E."/>
            <person name="Parankush S."/>
            <person name="Su Q."/>
            <person name="Daugherty S.C."/>
            <person name="Fraser C.M."/>
            <person name="Brown-Elliott B.A."/>
            <person name="Wallace R.J.Jr."/>
            <person name="Holland S.M."/>
            <person name="Sampaio E.P."/>
            <person name="Olivier K.N."/>
            <person name="Jackson M."/>
            <person name="Zelazny A.M."/>
        </authorList>
    </citation>
    <scope>NUCLEOTIDE SEQUENCE [LARGE SCALE GENOMIC DNA]</scope>
    <source>
        <strain evidence="1 2">MAB_091912_2446</strain>
    </source>
</reference>
<dbReference type="AlphaFoldDB" id="A0A829M8Y1"/>
<accession>A0A829M8Y1</accession>
<sequence>MVPLYRRNELTEAQVLSLNKVAGELTTGELAAMTREVSGGADPQRVVGTWLNDHQILLRG</sequence>
<comment type="caution">
    <text evidence="1">The sequence shown here is derived from an EMBL/GenBank/DDBJ whole genome shotgun (WGS) entry which is preliminary data.</text>
</comment>
<proteinExistence type="predicted"/>
<organism evidence="1 2">
    <name type="scientific">Mycobacteroides abscessus MAB_091912_2446</name>
    <dbReference type="NCBI Taxonomy" id="1335414"/>
    <lineage>
        <taxon>Bacteria</taxon>
        <taxon>Bacillati</taxon>
        <taxon>Actinomycetota</taxon>
        <taxon>Actinomycetes</taxon>
        <taxon>Mycobacteriales</taxon>
        <taxon>Mycobacteriaceae</taxon>
        <taxon>Mycobacteroides</taxon>
        <taxon>Mycobacteroides abscessus</taxon>
    </lineage>
</organism>